<keyword evidence="2" id="KW-1133">Transmembrane helix</keyword>
<feature type="transmembrane region" description="Helical" evidence="2">
    <location>
        <begin position="50"/>
        <end position="70"/>
    </location>
</feature>
<sequence>MSVRSSKLPETTSNVSENPDLIHQTSQPQIKENDQNKMSNRPLLERFEPGVLQIFFKFTVLMFLFYDTLITYLKGDIVALVFCLFSSMIIIASFVYFAFHEDDNNNK</sequence>
<gene>
    <name evidence="3" type="ORF">ENUP19_0002G0069</name>
</gene>
<evidence type="ECO:0000313" key="3">
    <source>
        <dbReference type="EMBL" id="GAB1218709.1"/>
    </source>
</evidence>
<keyword evidence="2" id="KW-0812">Transmembrane</keyword>
<evidence type="ECO:0000256" key="1">
    <source>
        <dbReference type="SAM" id="MobiDB-lite"/>
    </source>
</evidence>
<feature type="transmembrane region" description="Helical" evidence="2">
    <location>
        <begin position="77"/>
        <end position="99"/>
    </location>
</feature>
<accession>A0ABQ0D776</accession>
<comment type="caution">
    <text evidence="3">The sequence shown here is derived from an EMBL/GenBank/DDBJ whole genome shotgun (WGS) entry which is preliminary data.</text>
</comment>
<proteinExistence type="predicted"/>
<reference evidence="3 4" key="1">
    <citation type="journal article" date="2019" name="PLoS Negl. Trop. Dis.">
        <title>Whole genome sequencing of Entamoeba nuttalli reveals mammalian host-related molecular signatures and a novel octapeptide-repeat surface protein.</title>
        <authorList>
            <person name="Tanaka M."/>
            <person name="Makiuchi T."/>
            <person name="Komiyama T."/>
            <person name="Shiina T."/>
            <person name="Osaki K."/>
            <person name="Tachibana H."/>
        </authorList>
    </citation>
    <scope>NUCLEOTIDE SEQUENCE [LARGE SCALE GENOMIC DNA]</scope>
    <source>
        <strain evidence="3 4">P19-061405</strain>
    </source>
</reference>
<feature type="region of interest" description="Disordered" evidence="1">
    <location>
        <begin position="1"/>
        <end position="35"/>
    </location>
</feature>
<organism evidence="3 4">
    <name type="scientific">Entamoeba nuttalli</name>
    <dbReference type="NCBI Taxonomy" id="412467"/>
    <lineage>
        <taxon>Eukaryota</taxon>
        <taxon>Amoebozoa</taxon>
        <taxon>Evosea</taxon>
        <taxon>Archamoebae</taxon>
        <taxon>Mastigamoebida</taxon>
        <taxon>Entamoebidae</taxon>
        <taxon>Entamoeba</taxon>
    </lineage>
</organism>
<name>A0ABQ0D776_9EUKA</name>
<evidence type="ECO:0000313" key="4">
    <source>
        <dbReference type="Proteomes" id="UP001628156"/>
    </source>
</evidence>
<keyword evidence="2" id="KW-0472">Membrane</keyword>
<keyword evidence="4" id="KW-1185">Reference proteome</keyword>
<feature type="compositionally biased region" description="Polar residues" evidence="1">
    <location>
        <begin position="1"/>
        <end position="30"/>
    </location>
</feature>
<protein>
    <submittedName>
        <fullName evidence="3">Uncharacterized protein</fullName>
    </submittedName>
</protein>
<dbReference type="EMBL" id="BAAFRS010000002">
    <property type="protein sequence ID" value="GAB1218709.1"/>
    <property type="molecule type" value="Genomic_DNA"/>
</dbReference>
<evidence type="ECO:0000256" key="2">
    <source>
        <dbReference type="SAM" id="Phobius"/>
    </source>
</evidence>
<dbReference type="Proteomes" id="UP001628156">
    <property type="component" value="Unassembled WGS sequence"/>
</dbReference>